<dbReference type="CDD" id="cd05467">
    <property type="entry name" value="CBM20"/>
    <property type="match status" value="1"/>
</dbReference>
<protein>
    <submittedName>
        <fullName evidence="2">Cyclomaltodextrin glucanotransferase (Cyclodextrin-glycosyltransferase) (CGTase)</fullName>
    </submittedName>
</protein>
<dbReference type="PROSITE" id="PS51166">
    <property type="entry name" value="CBM20"/>
    <property type="match status" value="1"/>
</dbReference>
<feature type="domain" description="CBM20" evidence="1">
    <location>
        <begin position="127"/>
        <end position="226"/>
    </location>
</feature>
<accession>A0ABP0HJZ4</accession>
<evidence type="ECO:0000313" key="2">
    <source>
        <dbReference type="EMBL" id="CAK8989841.1"/>
    </source>
</evidence>
<dbReference type="EMBL" id="CAXAMM010000991">
    <property type="protein sequence ID" value="CAK8989841.1"/>
    <property type="molecule type" value="Genomic_DNA"/>
</dbReference>
<dbReference type="SUPFAM" id="SSF49452">
    <property type="entry name" value="Starch-binding domain-like"/>
    <property type="match status" value="1"/>
</dbReference>
<dbReference type="SMART" id="SM01065">
    <property type="entry name" value="CBM_2"/>
    <property type="match status" value="1"/>
</dbReference>
<dbReference type="InterPro" id="IPR002044">
    <property type="entry name" value="CBM20"/>
</dbReference>
<dbReference type="InterPro" id="IPR013783">
    <property type="entry name" value="Ig-like_fold"/>
</dbReference>
<dbReference type="PANTHER" id="PTHR15048">
    <property type="entry name" value="STARCH-BINDING DOMAIN-CONTAINING PROTEIN 1"/>
    <property type="match status" value="1"/>
</dbReference>
<evidence type="ECO:0000313" key="3">
    <source>
        <dbReference type="Proteomes" id="UP001642464"/>
    </source>
</evidence>
<organism evidence="2 3">
    <name type="scientific">Durusdinium trenchii</name>
    <dbReference type="NCBI Taxonomy" id="1381693"/>
    <lineage>
        <taxon>Eukaryota</taxon>
        <taxon>Sar</taxon>
        <taxon>Alveolata</taxon>
        <taxon>Dinophyceae</taxon>
        <taxon>Suessiales</taxon>
        <taxon>Symbiodiniaceae</taxon>
        <taxon>Durusdinium</taxon>
    </lineage>
</organism>
<dbReference type="Pfam" id="PF00686">
    <property type="entry name" value="CBM_20"/>
    <property type="match status" value="1"/>
</dbReference>
<gene>
    <name evidence="2" type="ORF">SCF082_LOCUS1991</name>
</gene>
<dbReference type="InterPro" id="IPR013784">
    <property type="entry name" value="Carb-bd-like_fold"/>
</dbReference>
<name>A0ABP0HJZ4_9DINO</name>
<proteinExistence type="predicted"/>
<dbReference type="PANTHER" id="PTHR15048:SF0">
    <property type="entry name" value="STARCH-BINDING DOMAIN-CONTAINING PROTEIN 1"/>
    <property type="match status" value="1"/>
</dbReference>
<sequence>MLCTVTVPTQIPTSINCFAMADVLCVKGPGLGNWAETPEEVELEQIFQKKGKMGMSKDERKSYYGAKFARAAAIRLVAMYERAWDECIRRELAASEAAQALSLAASASATSTMSPRSLSTTPQSAKSSTWGGDLYELKVHFETSFGQELYLVGSVDELGLWDCRRAVHMAWTAGNVWTAKVSIPADRNVVEYKYLIGQHGQFQWEGGCNHRFETTGGRCLSDHFNH</sequence>
<evidence type="ECO:0000259" key="1">
    <source>
        <dbReference type="PROSITE" id="PS51166"/>
    </source>
</evidence>
<keyword evidence="3" id="KW-1185">Reference proteome</keyword>
<dbReference type="Gene3D" id="2.60.40.10">
    <property type="entry name" value="Immunoglobulins"/>
    <property type="match status" value="1"/>
</dbReference>
<comment type="caution">
    <text evidence="2">The sequence shown here is derived from an EMBL/GenBank/DDBJ whole genome shotgun (WGS) entry which is preliminary data.</text>
</comment>
<dbReference type="Proteomes" id="UP001642464">
    <property type="component" value="Unassembled WGS sequence"/>
</dbReference>
<reference evidence="2 3" key="1">
    <citation type="submission" date="2024-02" db="EMBL/GenBank/DDBJ databases">
        <authorList>
            <person name="Chen Y."/>
            <person name="Shah S."/>
            <person name="Dougan E. K."/>
            <person name="Thang M."/>
            <person name="Chan C."/>
        </authorList>
    </citation>
    <scope>NUCLEOTIDE SEQUENCE [LARGE SCALE GENOMIC DNA]</scope>
</reference>